<protein>
    <submittedName>
        <fullName evidence="1">Uncharacterized protein</fullName>
    </submittedName>
</protein>
<dbReference type="EMBL" id="JAWDGP010007341">
    <property type="protein sequence ID" value="KAK3724632.1"/>
    <property type="molecule type" value="Genomic_DNA"/>
</dbReference>
<evidence type="ECO:0000313" key="1">
    <source>
        <dbReference type="EMBL" id="KAK3724632.1"/>
    </source>
</evidence>
<name>A0AAE0XY44_9GAST</name>
<comment type="caution">
    <text evidence="1">The sequence shown here is derived from an EMBL/GenBank/DDBJ whole genome shotgun (WGS) entry which is preliminary data.</text>
</comment>
<evidence type="ECO:0000313" key="2">
    <source>
        <dbReference type="Proteomes" id="UP001283361"/>
    </source>
</evidence>
<sequence>MKSFAVVDLPTSVYVGRILTGITQRGTVGYNLLDIPHASAVYAIELFSRGVQQEVKSLAPFWPPTLESLSLKVVYTIAGALCLFLDLHGLGEANR</sequence>
<keyword evidence="2" id="KW-1185">Reference proteome</keyword>
<reference evidence="1" key="1">
    <citation type="journal article" date="2023" name="G3 (Bethesda)">
        <title>A reference genome for the long-term kleptoplast-retaining sea slug Elysia crispata morphotype clarki.</title>
        <authorList>
            <person name="Eastman K.E."/>
            <person name="Pendleton A.L."/>
            <person name="Shaikh M.A."/>
            <person name="Suttiyut T."/>
            <person name="Ogas R."/>
            <person name="Tomko P."/>
            <person name="Gavelis G."/>
            <person name="Widhalm J.R."/>
            <person name="Wisecaver J.H."/>
        </authorList>
    </citation>
    <scope>NUCLEOTIDE SEQUENCE</scope>
    <source>
        <strain evidence="1">ECLA1</strain>
    </source>
</reference>
<organism evidence="1 2">
    <name type="scientific">Elysia crispata</name>
    <name type="common">lettuce slug</name>
    <dbReference type="NCBI Taxonomy" id="231223"/>
    <lineage>
        <taxon>Eukaryota</taxon>
        <taxon>Metazoa</taxon>
        <taxon>Spiralia</taxon>
        <taxon>Lophotrochozoa</taxon>
        <taxon>Mollusca</taxon>
        <taxon>Gastropoda</taxon>
        <taxon>Heterobranchia</taxon>
        <taxon>Euthyneura</taxon>
        <taxon>Panpulmonata</taxon>
        <taxon>Sacoglossa</taxon>
        <taxon>Placobranchoidea</taxon>
        <taxon>Plakobranchidae</taxon>
        <taxon>Elysia</taxon>
    </lineage>
</organism>
<dbReference type="AlphaFoldDB" id="A0AAE0XY44"/>
<proteinExistence type="predicted"/>
<gene>
    <name evidence="1" type="ORF">RRG08_041116</name>
</gene>
<dbReference type="Proteomes" id="UP001283361">
    <property type="component" value="Unassembled WGS sequence"/>
</dbReference>
<accession>A0AAE0XY44</accession>